<dbReference type="GeneID" id="36593746"/>
<dbReference type="SUPFAM" id="SSF69593">
    <property type="entry name" value="Glycerol-3-phosphate (1)-acyltransferase"/>
    <property type="match status" value="1"/>
</dbReference>
<dbReference type="OrthoDB" id="2427554at2759"/>
<dbReference type="PANTHER" id="PTHR31605">
    <property type="entry name" value="GLYCEROL-3-PHOSPHATE O-ACYLTRANSFERASE 1"/>
    <property type="match status" value="1"/>
</dbReference>
<accession>A0A2J6TMM4</accession>
<feature type="compositionally biased region" description="Polar residues" evidence="1">
    <location>
        <begin position="589"/>
        <end position="609"/>
    </location>
</feature>
<dbReference type="SMART" id="SM00563">
    <property type="entry name" value="PlsC"/>
    <property type="match status" value="1"/>
</dbReference>
<dbReference type="GO" id="GO:0008654">
    <property type="term" value="P:phospholipid biosynthetic process"/>
    <property type="evidence" value="ECO:0007669"/>
    <property type="project" value="TreeGrafter"/>
</dbReference>
<feature type="transmembrane region" description="Helical" evidence="2">
    <location>
        <begin position="480"/>
        <end position="501"/>
    </location>
</feature>
<dbReference type="Proteomes" id="UP000235371">
    <property type="component" value="Unassembled WGS sequence"/>
</dbReference>
<feature type="region of interest" description="Disordered" evidence="1">
    <location>
        <begin position="574"/>
        <end position="638"/>
    </location>
</feature>
<dbReference type="EMBL" id="KZ613769">
    <property type="protein sequence ID" value="PMD64257.1"/>
    <property type="molecule type" value="Genomic_DNA"/>
</dbReference>
<dbReference type="GO" id="GO:0004366">
    <property type="term" value="F:glycerol-3-phosphate O-acyltransferase activity"/>
    <property type="evidence" value="ECO:0007669"/>
    <property type="project" value="TreeGrafter"/>
</dbReference>
<reference evidence="4 5" key="1">
    <citation type="submission" date="2016-04" db="EMBL/GenBank/DDBJ databases">
        <title>A degradative enzymes factory behind the ericoid mycorrhizal symbiosis.</title>
        <authorList>
            <consortium name="DOE Joint Genome Institute"/>
            <person name="Martino E."/>
            <person name="Morin E."/>
            <person name="Grelet G."/>
            <person name="Kuo A."/>
            <person name="Kohler A."/>
            <person name="Daghino S."/>
            <person name="Barry K."/>
            <person name="Choi C."/>
            <person name="Cichocki N."/>
            <person name="Clum A."/>
            <person name="Copeland A."/>
            <person name="Hainaut M."/>
            <person name="Haridas S."/>
            <person name="Labutti K."/>
            <person name="Lindquist E."/>
            <person name="Lipzen A."/>
            <person name="Khouja H.-R."/>
            <person name="Murat C."/>
            <person name="Ohm R."/>
            <person name="Olson A."/>
            <person name="Spatafora J."/>
            <person name="Veneault-Fourrey C."/>
            <person name="Henrissat B."/>
            <person name="Grigoriev I."/>
            <person name="Martin F."/>
            <person name="Perotto S."/>
        </authorList>
    </citation>
    <scope>NUCLEOTIDE SEQUENCE [LARGE SCALE GENOMIC DNA]</scope>
    <source>
        <strain evidence="4 5">E</strain>
    </source>
</reference>
<dbReference type="PANTHER" id="PTHR31605:SF0">
    <property type="entry name" value="GLYCEROL-3-PHOSPHATE O-ACYLTRANSFERASE 1"/>
    <property type="match status" value="1"/>
</dbReference>
<keyword evidence="2" id="KW-1133">Transmembrane helix</keyword>
<feature type="compositionally biased region" description="Basic and acidic residues" evidence="1">
    <location>
        <begin position="613"/>
        <end position="638"/>
    </location>
</feature>
<evidence type="ECO:0000259" key="3">
    <source>
        <dbReference type="SMART" id="SM00563"/>
    </source>
</evidence>
<keyword evidence="2" id="KW-0812">Transmembrane</keyword>
<dbReference type="STRING" id="1095630.A0A2J6TMM4"/>
<feature type="domain" description="Phospholipid/glycerol acyltransferase" evidence="3">
    <location>
        <begin position="40"/>
        <end position="228"/>
    </location>
</feature>
<dbReference type="InterPro" id="IPR002123">
    <property type="entry name" value="Plipid/glycerol_acylTrfase"/>
</dbReference>
<dbReference type="AlphaFoldDB" id="A0A2J6TMM4"/>
<dbReference type="RefSeq" id="XP_024741161.1">
    <property type="nucleotide sequence ID" value="XM_024885669.1"/>
</dbReference>
<dbReference type="InParanoid" id="A0A2J6TMM4"/>
<proteinExistence type="predicted"/>
<dbReference type="GO" id="GO:0016287">
    <property type="term" value="F:glycerone-phosphate O-acyltransferase activity"/>
    <property type="evidence" value="ECO:0007669"/>
    <property type="project" value="TreeGrafter"/>
</dbReference>
<evidence type="ECO:0000313" key="4">
    <source>
        <dbReference type="EMBL" id="PMD64257.1"/>
    </source>
</evidence>
<sequence>MGDGRPRLPEKQKAILCLDVFFRQLDSRGAWRVPKHGLVLIVAGPHNNQFVDSLVLMRILKSHANRRVSFLIAEKSMKEPYISTTAGAMGSLPVVRGMDRAKAGEGTIYLPNPEDPTLVYVIPPGGSITLPRMGKGASATQTIARIIDGKITGSNFKVAPHIDQSGMFEAVFHELLSNGCVGIFPEGGTHDRPNLLPLKPGAAIIALTLLARDSDCGLTIIPCGMNYFHAHKFRSRALVEFGHPIKVHPDQIEAYRCGGNEKRNAVGSLLETIHDGLASVTQLSPDYETLQLIQASRRLYMSANKKMPLSLVIDFNRRLLQGYSRYQNDIRVVNVKKSVLDYNRRLRALGIKDHQVEWGDVKHRPWWLILLILVSRISGLALLAIGTLPGLFLFWPVFVTTKAISVQKQRKALAASEVKIQARDIVSTWKILVAMGLAPSLYVWYTAIVTTWLYHNRHDGFYTNYLPRRMNASLYVPKYVPLWMFMVCLFALMIILTFAALRTGEIGMDVIKSLPPLLVVLDPQSASSLLKLREHRQALSGQVTDLISKLGPEVFPDFDPERVAEDISLTDISQSRLKSMPPSRPGSRGRSQVSSPGIGSLSHSTSIQPLSPLEHHDSLMEVNKKIREDQGCYAETRS</sequence>
<gene>
    <name evidence="4" type="ORF">K444DRAFT_650883</name>
</gene>
<evidence type="ECO:0000256" key="1">
    <source>
        <dbReference type="SAM" id="MobiDB-lite"/>
    </source>
</evidence>
<evidence type="ECO:0000313" key="5">
    <source>
        <dbReference type="Proteomes" id="UP000235371"/>
    </source>
</evidence>
<name>A0A2J6TMM4_9HELO</name>
<feature type="transmembrane region" description="Helical" evidence="2">
    <location>
        <begin position="431"/>
        <end position="454"/>
    </location>
</feature>
<organism evidence="4 5">
    <name type="scientific">Hyaloscypha bicolor E</name>
    <dbReference type="NCBI Taxonomy" id="1095630"/>
    <lineage>
        <taxon>Eukaryota</taxon>
        <taxon>Fungi</taxon>
        <taxon>Dikarya</taxon>
        <taxon>Ascomycota</taxon>
        <taxon>Pezizomycotina</taxon>
        <taxon>Leotiomycetes</taxon>
        <taxon>Helotiales</taxon>
        <taxon>Hyaloscyphaceae</taxon>
        <taxon>Hyaloscypha</taxon>
        <taxon>Hyaloscypha bicolor</taxon>
    </lineage>
</organism>
<evidence type="ECO:0000256" key="2">
    <source>
        <dbReference type="SAM" id="Phobius"/>
    </source>
</evidence>
<feature type="transmembrane region" description="Helical" evidence="2">
    <location>
        <begin position="366"/>
        <end position="399"/>
    </location>
</feature>
<keyword evidence="5" id="KW-1185">Reference proteome</keyword>
<keyword evidence="2" id="KW-0472">Membrane</keyword>
<dbReference type="InterPro" id="IPR052744">
    <property type="entry name" value="GPAT/DAPAT"/>
</dbReference>
<protein>
    <recommendedName>
        <fullName evidence="3">Phospholipid/glycerol acyltransferase domain-containing protein</fullName>
    </recommendedName>
</protein>